<dbReference type="Gene3D" id="1.50.10.10">
    <property type="match status" value="1"/>
</dbReference>
<comment type="caution">
    <text evidence="2">The sequence shown here is derived from an EMBL/GenBank/DDBJ whole genome shotgun (WGS) entry which is preliminary data.</text>
</comment>
<dbReference type="InterPro" id="IPR008928">
    <property type="entry name" value="6-hairpin_glycosidase_sf"/>
</dbReference>
<dbReference type="GO" id="GO:0005975">
    <property type="term" value="P:carbohydrate metabolic process"/>
    <property type="evidence" value="ECO:0007669"/>
    <property type="project" value="InterPro"/>
</dbReference>
<dbReference type="EMBL" id="SUME01000002">
    <property type="protein sequence ID" value="TJZ62115.1"/>
    <property type="molecule type" value="Genomic_DNA"/>
</dbReference>
<sequence>MSLRYLFLLLFLGTESLSGQTDLEKYNIQWTTQSKNAAESMPLGGKDIGLNVWVEDNDILFYMAQSGSFDENNTLLKQGRIRLRLSPNPLKDNFSQLLRLKTGDILIRGGKKGQETEIKLWVDVYSSVINIHVNGVQKIESEVFYESWRFEDLFPKGRENNMNSWKWAPPTTVVTKADRFEVAPSFFYFYHHNLPTTAFDTVVEQQQLIAYKDSLVNPLKERISGGVLALRNLTFKDTGFGKYQNTAFKYWRFDSKSARSNRFQISLFNAQDSLAGWKSTVTQRVQNPTTKLAQSKTLTWWADFWNRSHIKINYEKDESDLGFRIGRNYQLFRYMLACNAYGEYPTKFNGGLFTYDPVFVDSSYTFTPDFRNWGGGTFTAQNQRLVYWPMLRSGDLDMMPAQFEFYNRLLTNAELRTKIYWGHRGASFTEQLENFGLPNPAEYGWKRPANFDAGIEYNAWLEYQWDNVLEFCYMILKYHGYQRQDILQYIPLIESSLTFFDEHYQYLANRRGRKALDEKGKLIIYPGTAAETYKMAYNPNSTLAGLRRVASELSQLPETLLSTERKEFWKKFLDRLPEISFREINGTALIAPAIVWERMNNTESPQLYPVFPWDMFGVGRDSLTIAKNTYLLDPDVQKFRSHVGWRQHNIFAARLGLIDEAKDLLSKKLEDSGRRFPAFWGPGFDWVPDHNWGGSGMIGLQEMLMQEVGDEVYVLPTWPKEWNVDFKLHGMDNNILEGAWKENEFIRLEMKNRTKKIIK</sequence>
<proteinExistence type="predicted"/>
<dbReference type="RefSeq" id="WP_136900459.1">
    <property type="nucleotide sequence ID" value="NZ_SUME01000002.1"/>
</dbReference>
<evidence type="ECO:0000313" key="2">
    <source>
        <dbReference type="EMBL" id="TJZ62115.1"/>
    </source>
</evidence>
<dbReference type="AlphaFoldDB" id="A0A4U0P463"/>
<dbReference type="OrthoDB" id="101302at2"/>
<dbReference type="InterPro" id="IPR012341">
    <property type="entry name" value="6hp_glycosidase-like_sf"/>
</dbReference>
<dbReference type="Proteomes" id="UP000306808">
    <property type="component" value="Unassembled WGS sequence"/>
</dbReference>
<protein>
    <recommendedName>
        <fullName evidence="1">DUF5703 domain-containing protein</fullName>
    </recommendedName>
</protein>
<keyword evidence="3" id="KW-1185">Reference proteome</keyword>
<organism evidence="2 3">
    <name type="scientific">Sphingobacterium olei</name>
    <dbReference type="NCBI Taxonomy" id="2571155"/>
    <lineage>
        <taxon>Bacteria</taxon>
        <taxon>Pseudomonadati</taxon>
        <taxon>Bacteroidota</taxon>
        <taxon>Sphingobacteriia</taxon>
        <taxon>Sphingobacteriales</taxon>
        <taxon>Sphingobacteriaceae</taxon>
        <taxon>Sphingobacterium</taxon>
    </lineage>
</organism>
<reference evidence="2 3" key="1">
    <citation type="submission" date="2019-04" db="EMBL/GenBank/DDBJ databases">
        <title>Sphingobacterium olei sp. nov., isolated from oil-contaminated soil.</title>
        <authorList>
            <person name="Liu B."/>
        </authorList>
    </citation>
    <scope>NUCLEOTIDE SEQUENCE [LARGE SCALE GENOMIC DNA]</scope>
    <source>
        <strain evidence="2 3">HAL-9</strain>
    </source>
</reference>
<gene>
    <name evidence="2" type="ORF">FAZ15_06285</name>
</gene>
<name>A0A4U0P463_9SPHI</name>
<feature type="domain" description="DUF5703" evidence="1">
    <location>
        <begin position="30"/>
        <end position="310"/>
    </location>
</feature>
<dbReference type="SUPFAM" id="SSF48208">
    <property type="entry name" value="Six-hairpin glycosidases"/>
    <property type="match status" value="1"/>
</dbReference>
<accession>A0A4U0P463</accession>
<dbReference type="Pfam" id="PF18961">
    <property type="entry name" value="DUF5703_N"/>
    <property type="match status" value="1"/>
</dbReference>
<evidence type="ECO:0000259" key="1">
    <source>
        <dbReference type="Pfam" id="PF18961"/>
    </source>
</evidence>
<evidence type="ECO:0000313" key="3">
    <source>
        <dbReference type="Proteomes" id="UP000306808"/>
    </source>
</evidence>
<dbReference type="InterPro" id="IPR043757">
    <property type="entry name" value="DUF5703_N"/>
</dbReference>